<evidence type="ECO:0000313" key="3">
    <source>
        <dbReference type="Proteomes" id="UP001217089"/>
    </source>
</evidence>
<evidence type="ECO:0000256" key="1">
    <source>
        <dbReference type="SAM" id="MobiDB-lite"/>
    </source>
</evidence>
<evidence type="ECO:0000313" key="2">
    <source>
        <dbReference type="EMBL" id="KAJ8301398.1"/>
    </source>
</evidence>
<organism evidence="2 3">
    <name type="scientific">Tegillarca granosa</name>
    <name type="common">Malaysian cockle</name>
    <name type="synonym">Anadara granosa</name>
    <dbReference type="NCBI Taxonomy" id="220873"/>
    <lineage>
        <taxon>Eukaryota</taxon>
        <taxon>Metazoa</taxon>
        <taxon>Spiralia</taxon>
        <taxon>Lophotrochozoa</taxon>
        <taxon>Mollusca</taxon>
        <taxon>Bivalvia</taxon>
        <taxon>Autobranchia</taxon>
        <taxon>Pteriomorphia</taxon>
        <taxon>Arcoida</taxon>
        <taxon>Arcoidea</taxon>
        <taxon>Arcidae</taxon>
        <taxon>Tegillarca</taxon>
    </lineage>
</organism>
<comment type="caution">
    <text evidence="2">The sequence shown here is derived from an EMBL/GenBank/DDBJ whole genome shotgun (WGS) entry which is preliminary data.</text>
</comment>
<accession>A0ABQ9E7Q2</accession>
<gene>
    <name evidence="2" type="ORF">KUTeg_020385</name>
</gene>
<sequence length="112" mass="12541">MENVAGLLCGACQFGLEDLTTACWDFIDRCIQANNIHQILVAARQYSQHRIITILLNKINQKIASLKERSKLKSCDTACEYSFKVDVRRRQSGKVQDTVVQAGSSAPRSTPR</sequence>
<name>A0ABQ9E7Q2_TEGGR</name>
<dbReference type="Gene3D" id="3.30.710.10">
    <property type="entry name" value="Potassium Channel Kv1.1, Chain A"/>
    <property type="match status" value="1"/>
</dbReference>
<dbReference type="EMBL" id="JARBDR010000918">
    <property type="protein sequence ID" value="KAJ8301398.1"/>
    <property type="molecule type" value="Genomic_DNA"/>
</dbReference>
<reference evidence="2 3" key="1">
    <citation type="submission" date="2022-12" db="EMBL/GenBank/DDBJ databases">
        <title>Chromosome-level genome of Tegillarca granosa.</title>
        <authorList>
            <person name="Kim J."/>
        </authorList>
    </citation>
    <scope>NUCLEOTIDE SEQUENCE [LARGE SCALE GENOMIC DNA]</scope>
    <source>
        <strain evidence="2">Teg-2019</strain>
        <tissue evidence="2">Adductor muscle</tissue>
    </source>
</reference>
<proteinExistence type="predicted"/>
<dbReference type="InterPro" id="IPR011333">
    <property type="entry name" value="SKP1/BTB/POZ_sf"/>
</dbReference>
<feature type="region of interest" description="Disordered" evidence="1">
    <location>
        <begin position="93"/>
        <end position="112"/>
    </location>
</feature>
<protein>
    <submittedName>
        <fullName evidence="2">Uncharacterized protein</fullName>
    </submittedName>
</protein>
<keyword evidence="3" id="KW-1185">Reference proteome</keyword>
<dbReference type="Proteomes" id="UP001217089">
    <property type="component" value="Unassembled WGS sequence"/>
</dbReference>